<keyword evidence="2" id="KW-0255">Endonuclease</keyword>
<dbReference type="OrthoDB" id="9813425at2"/>
<proteinExistence type="predicted"/>
<evidence type="ECO:0000313" key="2">
    <source>
        <dbReference type="EMBL" id="KIZ40378.1"/>
    </source>
</evidence>
<protein>
    <submittedName>
        <fullName evidence="2">Endonuclease</fullName>
    </submittedName>
</protein>
<dbReference type="Gene3D" id="3.60.10.10">
    <property type="entry name" value="Endonuclease/exonuclease/phosphatase"/>
    <property type="match status" value="1"/>
</dbReference>
<dbReference type="SUPFAM" id="SSF56219">
    <property type="entry name" value="DNase I-like"/>
    <property type="match status" value="1"/>
</dbReference>
<name>A0A0D7EHZ2_RHOPL</name>
<organism evidence="2 3">
    <name type="scientific">Rhodopseudomonas palustris</name>
    <dbReference type="NCBI Taxonomy" id="1076"/>
    <lineage>
        <taxon>Bacteria</taxon>
        <taxon>Pseudomonadati</taxon>
        <taxon>Pseudomonadota</taxon>
        <taxon>Alphaproteobacteria</taxon>
        <taxon>Hyphomicrobiales</taxon>
        <taxon>Nitrobacteraceae</taxon>
        <taxon>Rhodopseudomonas</taxon>
    </lineage>
</organism>
<dbReference type="InterPro" id="IPR036691">
    <property type="entry name" value="Endo/exonu/phosph_ase_sf"/>
</dbReference>
<dbReference type="Pfam" id="PF03372">
    <property type="entry name" value="Exo_endo_phos"/>
    <property type="match status" value="1"/>
</dbReference>
<sequence length="234" mass="26105">MTARSIRLMTWNVHGTFTLNPGFDLPGVIALIQKWSPDIIAIQEIDSRSRDENPFDRLQSALGGSSIGALSIVTADGDYGQMLISRWPWARTPIVNDISFGEREPRRAISADILTPRGPLRVVATHLGLSIRERRQQAGSLLRLAEAADHPAVVIGDLNDWFWINSVRGVLAQRLRIRTRNRTFPSRFPLLKLDRIYGCGIRLLASRVDPAARVLSDHLPVIADIRLDPQPAIV</sequence>
<dbReference type="GO" id="GO:0004519">
    <property type="term" value="F:endonuclease activity"/>
    <property type="evidence" value="ECO:0007669"/>
    <property type="project" value="UniProtKB-KW"/>
</dbReference>
<feature type="domain" description="Endonuclease/exonuclease/phosphatase" evidence="1">
    <location>
        <begin position="9"/>
        <end position="218"/>
    </location>
</feature>
<dbReference type="GO" id="GO:0016020">
    <property type="term" value="C:membrane"/>
    <property type="evidence" value="ECO:0007669"/>
    <property type="project" value="GOC"/>
</dbReference>
<evidence type="ECO:0000313" key="3">
    <source>
        <dbReference type="Proteomes" id="UP000032515"/>
    </source>
</evidence>
<evidence type="ECO:0000259" key="1">
    <source>
        <dbReference type="Pfam" id="PF03372"/>
    </source>
</evidence>
<dbReference type="Proteomes" id="UP000032515">
    <property type="component" value="Unassembled WGS sequence"/>
</dbReference>
<dbReference type="InterPro" id="IPR005135">
    <property type="entry name" value="Endo/exonuclease/phosphatase"/>
</dbReference>
<dbReference type="GO" id="GO:0006506">
    <property type="term" value="P:GPI anchor biosynthetic process"/>
    <property type="evidence" value="ECO:0007669"/>
    <property type="project" value="TreeGrafter"/>
</dbReference>
<dbReference type="InterPro" id="IPR051916">
    <property type="entry name" value="GPI-anchor_lipid_remodeler"/>
</dbReference>
<keyword evidence="2" id="KW-0378">Hydrolase</keyword>
<keyword evidence="2" id="KW-0540">Nuclease</keyword>
<reference evidence="2 3" key="1">
    <citation type="submission" date="2014-11" db="EMBL/GenBank/DDBJ databases">
        <title>Genomics and ecophysiology of heterotrophic nitrogen fixing bacteria isolated from estuarine surface water.</title>
        <authorList>
            <person name="Bentzon-Tilia M."/>
            <person name="Severin I."/>
            <person name="Hansen L.H."/>
            <person name="Riemann L."/>
        </authorList>
    </citation>
    <scope>NUCLEOTIDE SEQUENCE [LARGE SCALE GENOMIC DNA]</scope>
    <source>
        <strain evidence="2 3">BAL398</strain>
    </source>
</reference>
<accession>A0A0D7EHZ2</accession>
<gene>
    <name evidence="2" type="ORF">OO17_17925</name>
</gene>
<dbReference type="PATRIC" id="fig|1076.23.peg.3899"/>
<dbReference type="AlphaFoldDB" id="A0A0D7EHZ2"/>
<comment type="caution">
    <text evidence="2">The sequence shown here is derived from an EMBL/GenBank/DDBJ whole genome shotgun (WGS) entry which is preliminary data.</text>
</comment>
<dbReference type="PANTHER" id="PTHR14859">
    <property type="entry name" value="CALCOFLUOR WHITE HYPERSENSITIVE PROTEIN PRECURSOR"/>
    <property type="match status" value="1"/>
</dbReference>
<dbReference type="PANTHER" id="PTHR14859:SF1">
    <property type="entry name" value="PGAP2-INTERACTING PROTEIN"/>
    <property type="match status" value="1"/>
</dbReference>
<dbReference type="EMBL" id="JXXE01000361">
    <property type="protein sequence ID" value="KIZ40378.1"/>
    <property type="molecule type" value="Genomic_DNA"/>
</dbReference>